<comment type="subunit">
    <text evidence="10">Homopentamer.</text>
</comment>
<keyword evidence="8 10" id="KW-0472">Membrane</keyword>
<dbReference type="InterPro" id="IPR036019">
    <property type="entry name" value="MscL_channel"/>
</dbReference>
<evidence type="ECO:0000313" key="12">
    <source>
        <dbReference type="Proteomes" id="UP001272515"/>
    </source>
</evidence>
<accession>A0ABU3Z9E3</accession>
<evidence type="ECO:0000256" key="4">
    <source>
        <dbReference type="ARBA" id="ARBA00022475"/>
    </source>
</evidence>
<evidence type="ECO:0000256" key="5">
    <source>
        <dbReference type="ARBA" id="ARBA00022692"/>
    </source>
</evidence>
<dbReference type="PROSITE" id="PS01327">
    <property type="entry name" value="MSCL"/>
    <property type="match status" value="1"/>
</dbReference>
<dbReference type="PRINTS" id="PR01264">
    <property type="entry name" value="MECHCHANNEL"/>
</dbReference>
<feature type="transmembrane region" description="Helical" evidence="10">
    <location>
        <begin position="20"/>
        <end position="49"/>
    </location>
</feature>
<dbReference type="InterPro" id="IPR019823">
    <property type="entry name" value="Mechanosensitive_channel_CS"/>
</dbReference>
<keyword evidence="3 10" id="KW-0813">Transport</keyword>
<evidence type="ECO:0000256" key="3">
    <source>
        <dbReference type="ARBA" id="ARBA00022448"/>
    </source>
</evidence>
<dbReference type="SUPFAM" id="SSF81330">
    <property type="entry name" value="Gated mechanosensitive channel"/>
    <property type="match status" value="1"/>
</dbReference>
<reference evidence="11 12" key="1">
    <citation type="submission" date="2023-10" db="EMBL/GenBank/DDBJ databases">
        <title>Veillonella sp. nov., isolated from a pig farm feces dump.</title>
        <authorList>
            <person name="Chang Y.-H."/>
        </authorList>
    </citation>
    <scope>NUCLEOTIDE SEQUENCE [LARGE SCALE GENOMIC DNA]</scope>
    <source>
        <strain evidence="11 12">YH-vei2233</strain>
    </source>
</reference>
<dbReference type="Pfam" id="PF01741">
    <property type="entry name" value="MscL"/>
    <property type="match status" value="1"/>
</dbReference>
<dbReference type="PANTHER" id="PTHR30266">
    <property type="entry name" value="MECHANOSENSITIVE CHANNEL MSCL"/>
    <property type="match status" value="1"/>
</dbReference>
<dbReference type="RefSeq" id="WP_317330028.1">
    <property type="nucleotide sequence ID" value="NZ_JAWJZA010000006.1"/>
</dbReference>
<dbReference type="HAMAP" id="MF_00115">
    <property type="entry name" value="MscL"/>
    <property type="match status" value="1"/>
</dbReference>
<comment type="subcellular location">
    <subcellularLocation>
        <location evidence="1 10">Cell membrane</location>
        <topology evidence="1 10">Multi-pass membrane protein</topology>
    </subcellularLocation>
</comment>
<dbReference type="Gene3D" id="1.10.1200.120">
    <property type="entry name" value="Large-conductance mechanosensitive channel, MscL, domain 1"/>
    <property type="match status" value="1"/>
</dbReference>
<organism evidence="11 12">
    <name type="scientific">Veillonella absiana</name>
    <dbReference type="NCBI Taxonomy" id="3079305"/>
    <lineage>
        <taxon>Bacteria</taxon>
        <taxon>Bacillati</taxon>
        <taxon>Bacillota</taxon>
        <taxon>Negativicutes</taxon>
        <taxon>Veillonellales</taxon>
        <taxon>Veillonellaceae</taxon>
        <taxon>Veillonella</taxon>
    </lineage>
</organism>
<dbReference type="NCBIfam" id="TIGR00220">
    <property type="entry name" value="mscL"/>
    <property type="match status" value="1"/>
</dbReference>
<keyword evidence="12" id="KW-1185">Reference proteome</keyword>
<keyword evidence="6 10" id="KW-1133">Transmembrane helix</keyword>
<evidence type="ECO:0000256" key="7">
    <source>
        <dbReference type="ARBA" id="ARBA00023065"/>
    </source>
</evidence>
<dbReference type="Proteomes" id="UP001272515">
    <property type="component" value="Unassembled WGS sequence"/>
</dbReference>
<proteinExistence type="inferred from homology"/>
<dbReference type="PANTHER" id="PTHR30266:SF2">
    <property type="entry name" value="LARGE-CONDUCTANCE MECHANOSENSITIVE CHANNEL"/>
    <property type="match status" value="1"/>
</dbReference>
<feature type="transmembrane region" description="Helical" evidence="10">
    <location>
        <begin position="95"/>
        <end position="113"/>
    </location>
</feature>
<keyword evidence="7 10" id="KW-0406">Ion transport</keyword>
<evidence type="ECO:0000256" key="2">
    <source>
        <dbReference type="ARBA" id="ARBA00007254"/>
    </source>
</evidence>
<gene>
    <name evidence="10 11" type="primary">mscL</name>
    <name evidence="11" type="ORF">RVY80_06740</name>
</gene>
<dbReference type="InterPro" id="IPR037673">
    <property type="entry name" value="MSC/AndL"/>
</dbReference>
<name>A0ABU3Z9E3_9FIRM</name>
<protein>
    <recommendedName>
        <fullName evidence="10">Large-conductance mechanosensitive channel</fullName>
    </recommendedName>
</protein>
<evidence type="ECO:0000256" key="9">
    <source>
        <dbReference type="ARBA" id="ARBA00023303"/>
    </source>
</evidence>
<dbReference type="EMBL" id="JAWJZB010000007">
    <property type="protein sequence ID" value="MDV5088535.1"/>
    <property type="molecule type" value="Genomic_DNA"/>
</dbReference>
<dbReference type="InterPro" id="IPR001185">
    <property type="entry name" value="MS_channel"/>
</dbReference>
<keyword evidence="5 10" id="KW-0812">Transmembrane</keyword>
<sequence>MSELLKEFREFAFKGNMIDLAVGMIIGAAFTGLVNSIVGNMVMPIISLFTGGIDFNNMYVPLNDAARAAAQSGADIETARAAGAVFAYGTFLTDLIQFLILAFVVFMMIRCLAKAMEAAKKEQEEEAPTTKECPFCKSEINIEATRCPNCTSELN</sequence>
<comment type="similarity">
    <text evidence="2 10">Belongs to the MscL family.</text>
</comment>
<comment type="caution">
    <text evidence="11">The sequence shown here is derived from an EMBL/GenBank/DDBJ whole genome shotgun (WGS) entry which is preliminary data.</text>
</comment>
<keyword evidence="9 10" id="KW-0407">Ion channel</keyword>
<evidence type="ECO:0000256" key="6">
    <source>
        <dbReference type="ARBA" id="ARBA00022989"/>
    </source>
</evidence>
<evidence type="ECO:0000256" key="8">
    <source>
        <dbReference type="ARBA" id="ARBA00023136"/>
    </source>
</evidence>
<keyword evidence="4 10" id="KW-1003">Cell membrane</keyword>
<evidence type="ECO:0000256" key="1">
    <source>
        <dbReference type="ARBA" id="ARBA00004651"/>
    </source>
</evidence>
<evidence type="ECO:0000256" key="10">
    <source>
        <dbReference type="HAMAP-Rule" id="MF_00115"/>
    </source>
</evidence>
<evidence type="ECO:0000313" key="11">
    <source>
        <dbReference type="EMBL" id="MDV5088535.1"/>
    </source>
</evidence>
<comment type="function">
    <text evidence="10">Channel that opens in response to stretch forces in the membrane lipid bilayer. May participate in the regulation of osmotic pressure changes within the cell.</text>
</comment>